<dbReference type="EMBL" id="CP034457">
    <property type="protein sequence ID" value="QBM86844.1"/>
    <property type="molecule type" value="Genomic_DNA"/>
</dbReference>
<protein>
    <recommendedName>
        <fullName evidence="6">Large ribosomal subunit protein mL43</fullName>
    </recommendedName>
</protein>
<keyword evidence="3 8" id="KW-0689">Ribosomal protein</keyword>
<evidence type="ECO:0000259" key="7">
    <source>
        <dbReference type="SMART" id="SM00916"/>
    </source>
</evidence>
<evidence type="ECO:0000256" key="6">
    <source>
        <dbReference type="ARBA" id="ARBA00035188"/>
    </source>
</evidence>
<evidence type="ECO:0000256" key="4">
    <source>
        <dbReference type="ARBA" id="ARBA00023128"/>
    </source>
</evidence>
<comment type="subcellular location">
    <subcellularLocation>
        <location evidence="1">Mitochondrion</location>
    </subcellularLocation>
</comment>
<sequence length="142" mass="16292">MPVKAIQKLSVARNGVGAFIKPCHKITVQFCNWGGSSQGVRDLLIDPRQPFQKFTNSNKDTMFEIIKRNGHPMLTFHYSTGKNGVVDVRNLQPLDIIKKLDEHIKRGGNDLFKFNHKVKSENESVRGVWSPFHEAKKDRHRI</sequence>
<dbReference type="SUPFAM" id="SSF52833">
    <property type="entry name" value="Thioredoxin-like"/>
    <property type="match status" value="1"/>
</dbReference>
<dbReference type="Proteomes" id="UP000292447">
    <property type="component" value="Chromosome II"/>
</dbReference>
<dbReference type="PANTHER" id="PTHR21396:SF2">
    <property type="entry name" value="LARGE RIBOSOMAL SUBUNIT PROTEIN ML43"/>
    <property type="match status" value="1"/>
</dbReference>
<gene>
    <name evidence="8" type="primary">MPUL0B00340</name>
    <name evidence="8" type="ORF">METSCH_B00340</name>
</gene>
<evidence type="ECO:0000256" key="1">
    <source>
        <dbReference type="ARBA" id="ARBA00004173"/>
    </source>
</evidence>
<dbReference type="AlphaFoldDB" id="A0A4P6XMK2"/>
<name>A0A4P6XMK2_9ASCO</name>
<dbReference type="InterPro" id="IPR039927">
    <property type="entry name" value="Ribosomal_mL43"/>
</dbReference>
<dbReference type="GO" id="GO:0003735">
    <property type="term" value="F:structural constituent of ribosome"/>
    <property type="evidence" value="ECO:0007669"/>
    <property type="project" value="InterPro"/>
</dbReference>
<evidence type="ECO:0000256" key="5">
    <source>
        <dbReference type="ARBA" id="ARBA00023274"/>
    </source>
</evidence>
<proteinExistence type="inferred from homology"/>
<comment type="similarity">
    <text evidence="2">Belongs to the mitochondrion-specific ribosomal protein mL43 family.</text>
</comment>
<dbReference type="GO" id="GO:0005762">
    <property type="term" value="C:mitochondrial large ribosomal subunit"/>
    <property type="evidence" value="ECO:0007669"/>
    <property type="project" value="TreeGrafter"/>
</dbReference>
<feature type="domain" description="Ribosomal protein/NADH dehydrogenase" evidence="7">
    <location>
        <begin position="32"/>
        <end position="107"/>
    </location>
</feature>
<keyword evidence="4" id="KW-0496">Mitochondrion</keyword>
<organism evidence="8 9">
    <name type="scientific">Metschnikowia aff. pulcherrima</name>
    <dbReference type="NCBI Taxonomy" id="2163413"/>
    <lineage>
        <taxon>Eukaryota</taxon>
        <taxon>Fungi</taxon>
        <taxon>Dikarya</taxon>
        <taxon>Ascomycota</taxon>
        <taxon>Saccharomycotina</taxon>
        <taxon>Pichiomycetes</taxon>
        <taxon>Metschnikowiaceae</taxon>
        <taxon>Metschnikowia</taxon>
    </lineage>
</organism>
<reference evidence="9" key="1">
    <citation type="submission" date="2019-03" db="EMBL/GenBank/DDBJ databases">
        <title>Snf2 controls pulcherriminic acid biosynthesis and connects pigmentation and antifungal activity of the yeast Metschnikowia pulcherrima.</title>
        <authorList>
            <person name="Gore-Lloyd D."/>
            <person name="Sumann I."/>
            <person name="Brachmann A.O."/>
            <person name="Schneeberger K."/>
            <person name="Ortiz-Merino R.A."/>
            <person name="Moreno-Beltran M."/>
            <person name="Schlaefli M."/>
            <person name="Kirner P."/>
            <person name="Santos Kron A."/>
            <person name="Wolfe K.H."/>
            <person name="Piel J."/>
            <person name="Ahrens C.H."/>
            <person name="Henk D."/>
            <person name="Freimoser F.M."/>
        </authorList>
    </citation>
    <scope>NUCLEOTIDE SEQUENCE [LARGE SCALE GENOMIC DNA]</scope>
    <source>
        <strain evidence="9">APC 1.2</strain>
    </source>
</reference>
<evidence type="ECO:0000256" key="2">
    <source>
        <dbReference type="ARBA" id="ARBA00006073"/>
    </source>
</evidence>
<keyword evidence="9" id="KW-1185">Reference proteome</keyword>
<dbReference type="PANTHER" id="PTHR21396">
    <property type="entry name" value="39S RIBOSOMAL PROTEIN L43"/>
    <property type="match status" value="1"/>
</dbReference>
<dbReference type="SMART" id="SM00916">
    <property type="entry name" value="L51_S25_CI-B8"/>
    <property type="match status" value="1"/>
</dbReference>
<dbReference type="InterPro" id="IPR036249">
    <property type="entry name" value="Thioredoxin-like_sf"/>
</dbReference>
<dbReference type="Gene3D" id="3.40.30.10">
    <property type="entry name" value="Glutaredoxin"/>
    <property type="match status" value="1"/>
</dbReference>
<evidence type="ECO:0000313" key="8">
    <source>
        <dbReference type="EMBL" id="QBM86844.1"/>
    </source>
</evidence>
<evidence type="ECO:0000313" key="9">
    <source>
        <dbReference type="Proteomes" id="UP000292447"/>
    </source>
</evidence>
<dbReference type="GO" id="GO:0032543">
    <property type="term" value="P:mitochondrial translation"/>
    <property type="evidence" value="ECO:0007669"/>
    <property type="project" value="InterPro"/>
</dbReference>
<keyword evidence="5" id="KW-0687">Ribonucleoprotein</keyword>
<dbReference type="InterPro" id="IPR007741">
    <property type="entry name" value="Ribosomal_mL43/mS25/NADH_DH"/>
</dbReference>
<dbReference type="STRING" id="2163413.A0A4P6XMK2"/>
<accession>A0A4P6XMK2</accession>
<evidence type="ECO:0000256" key="3">
    <source>
        <dbReference type="ARBA" id="ARBA00022980"/>
    </source>
</evidence>